<feature type="compositionally biased region" description="Acidic residues" evidence="9">
    <location>
        <begin position="67"/>
        <end position="77"/>
    </location>
</feature>
<feature type="region of interest" description="Disordered" evidence="9">
    <location>
        <begin position="51"/>
        <end position="79"/>
    </location>
</feature>
<comment type="subunit">
    <text evidence="8">Component of the Mediator complex.</text>
</comment>
<comment type="function">
    <text evidence="8">Component of the Mediator complex, a coactivator involved in the regulated transcription of nearly all RNA polymerase II-dependent genes. Mediator functions as a bridge to convey information from gene-specific regulatory proteins to the basal RNA polymerase II transcription machinery. Mediator is recruited to promoters by direct interactions with regulatory proteins and serves as a scaffold for the assembly of a functional preinitiation complex with RNA polymerase II and the general transcription factors.</text>
</comment>
<dbReference type="AlphaFoldDB" id="A0AAJ0C544"/>
<dbReference type="EMBL" id="MU839004">
    <property type="protein sequence ID" value="KAK1768892.1"/>
    <property type="molecule type" value="Genomic_DNA"/>
</dbReference>
<dbReference type="Pfam" id="PF10156">
    <property type="entry name" value="Med17"/>
    <property type="match status" value="1"/>
</dbReference>
<dbReference type="GO" id="GO:0006357">
    <property type="term" value="P:regulation of transcription by RNA polymerase II"/>
    <property type="evidence" value="ECO:0007669"/>
    <property type="project" value="InterPro"/>
</dbReference>
<name>A0AAJ0C544_9PEZI</name>
<evidence type="ECO:0000256" key="3">
    <source>
        <dbReference type="ARBA" id="ARBA00019610"/>
    </source>
</evidence>
<keyword evidence="4 8" id="KW-0805">Transcription regulation</keyword>
<dbReference type="GO" id="GO:0003712">
    <property type="term" value="F:transcription coregulator activity"/>
    <property type="evidence" value="ECO:0007669"/>
    <property type="project" value="InterPro"/>
</dbReference>
<feature type="compositionally biased region" description="Gly residues" evidence="9">
    <location>
        <begin position="627"/>
        <end position="640"/>
    </location>
</feature>
<keyword evidence="6 8" id="KW-0539">Nucleus</keyword>
<evidence type="ECO:0000256" key="7">
    <source>
        <dbReference type="ARBA" id="ARBA00032014"/>
    </source>
</evidence>
<protein>
    <recommendedName>
        <fullName evidence="3 8">Mediator of RNA polymerase II transcription subunit 17</fullName>
    </recommendedName>
    <alternativeName>
        <fullName evidence="7 8">Mediator complex subunit 17</fullName>
    </alternativeName>
</protein>
<evidence type="ECO:0000256" key="5">
    <source>
        <dbReference type="ARBA" id="ARBA00023163"/>
    </source>
</evidence>
<evidence type="ECO:0000256" key="6">
    <source>
        <dbReference type="ARBA" id="ARBA00023242"/>
    </source>
</evidence>
<accession>A0AAJ0C544</accession>
<keyword evidence="11" id="KW-1185">Reference proteome</keyword>
<feature type="region of interest" description="Disordered" evidence="9">
    <location>
        <begin position="613"/>
        <end position="644"/>
    </location>
</feature>
<evidence type="ECO:0000256" key="9">
    <source>
        <dbReference type="SAM" id="MobiDB-lite"/>
    </source>
</evidence>
<evidence type="ECO:0000256" key="8">
    <source>
        <dbReference type="RuleBase" id="RU364140"/>
    </source>
</evidence>
<dbReference type="PANTHER" id="PTHR13114">
    <property type="entry name" value="MEDIATOR OF RNA POLYMERASE II TRANSCRIPTION SUBUNIT 17"/>
    <property type="match status" value="1"/>
</dbReference>
<dbReference type="PANTHER" id="PTHR13114:SF7">
    <property type="entry name" value="MEDIATOR OF RNA POLYMERASE II TRANSCRIPTION SUBUNIT 17"/>
    <property type="match status" value="1"/>
</dbReference>
<evidence type="ECO:0000256" key="2">
    <source>
        <dbReference type="ARBA" id="ARBA00005635"/>
    </source>
</evidence>
<evidence type="ECO:0000256" key="4">
    <source>
        <dbReference type="ARBA" id="ARBA00023015"/>
    </source>
</evidence>
<evidence type="ECO:0000256" key="1">
    <source>
        <dbReference type="ARBA" id="ARBA00004123"/>
    </source>
</evidence>
<organism evidence="10 11">
    <name type="scientific">Phialemonium atrogriseum</name>
    <dbReference type="NCBI Taxonomy" id="1093897"/>
    <lineage>
        <taxon>Eukaryota</taxon>
        <taxon>Fungi</taxon>
        <taxon>Dikarya</taxon>
        <taxon>Ascomycota</taxon>
        <taxon>Pezizomycotina</taxon>
        <taxon>Sordariomycetes</taxon>
        <taxon>Sordariomycetidae</taxon>
        <taxon>Cephalothecales</taxon>
        <taxon>Cephalothecaceae</taxon>
        <taxon>Phialemonium</taxon>
    </lineage>
</organism>
<feature type="compositionally biased region" description="Low complexity" evidence="9">
    <location>
        <begin position="511"/>
        <end position="523"/>
    </location>
</feature>
<sequence length="692" mass="74372">MASGAGSPFSLRPMPAGDRKPKNLAEFIARMNVHSDGFRNVREDDLHKEIEAQKHGAGDSTNLDSTDGSDTENDAESSVDLRAARDEILRNIEIAHRNAMLTLDFVSLLLSKETPVQAGMTLSPELREMVGIGTLGATNLSASNLTKARVQENKLVATGRKLLDINNTADSILSAAARLQKEISLETKYWAEVLAVSDSGWSVSRLPQEPQTMGVKFGFSESGAEFRANSLAPMRRADDGSVNLDTGGLGGDSKRLLVSIEKDGKVVGRSSLPEVLSEDAPLESRVLEARNSIFAQELWHEINREGRTLLSYNVRLESSAVTYGLDANTNIVFKLVTLGDEADLGGPPDSNSEDGNAETICTVLYLLLSYGHRQNGRKRSQQPLLSAAQGRQAHPPHYLLRPILAYLHFEGLVQRCIRFLSDLTAILQSAGITTAAYTISESPVTLRSLLPASESLLAVLLDPLSFRAELTITPEARLEIVGHTFTAQYVTGQFRVGLLPPAGIPSGQGGDAPAAGDGNTPPDNTTANPLFRAFPPGDGYPSLDEVLIYVRQAIPRVLADRYEGLAAEWTAAAAAAAERGGQHESPEWIVSIDGKAVRDHDTEDRGVRFELYGTAAADGDDDDDGDGNYGDDGSDGGGGDPSRLRELRVTGDLFADGKPARRSWVWTAAGEEAEEAPGGRLDDVVRQVLLCP</sequence>
<dbReference type="Proteomes" id="UP001244011">
    <property type="component" value="Unassembled WGS sequence"/>
</dbReference>
<keyword evidence="5 8" id="KW-0804">Transcription</keyword>
<comment type="caution">
    <text evidence="10">The sequence shown here is derived from an EMBL/GenBank/DDBJ whole genome shotgun (WGS) entry which is preliminary data.</text>
</comment>
<evidence type="ECO:0000313" key="11">
    <source>
        <dbReference type="Proteomes" id="UP001244011"/>
    </source>
</evidence>
<dbReference type="GO" id="GO:0016592">
    <property type="term" value="C:mediator complex"/>
    <property type="evidence" value="ECO:0007669"/>
    <property type="project" value="InterPro"/>
</dbReference>
<gene>
    <name evidence="8" type="primary">MED17</name>
    <name evidence="10" type="ORF">QBC33DRAFT_534067</name>
</gene>
<proteinExistence type="inferred from homology"/>
<reference evidence="10" key="1">
    <citation type="submission" date="2023-06" db="EMBL/GenBank/DDBJ databases">
        <title>Genome-scale phylogeny and comparative genomics of the fungal order Sordariales.</title>
        <authorList>
            <consortium name="Lawrence Berkeley National Laboratory"/>
            <person name="Hensen N."/>
            <person name="Bonometti L."/>
            <person name="Westerberg I."/>
            <person name="Brannstrom I.O."/>
            <person name="Guillou S."/>
            <person name="Cros-Aarteil S."/>
            <person name="Calhoun S."/>
            <person name="Haridas S."/>
            <person name="Kuo A."/>
            <person name="Mondo S."/>
            <person name="Pangilinan J."/>
            <person name="Riley R."/>
            <person name="Labutti K."/>
            <person name="Andreopoulos B."/>
            <person name="Lipzen A."/>
            <person name="Chen C."/>
            <person name="Yanf M."/>
            <person name="Daum C."/>
            <person name="Ng V."/>
            <person name="Clum A."/>
            <person name="Steindorff A."/>
            <person name="Ohm R."/>
            <person name="Martin F."/>
            <person name="Silar P."/>
            <person name="Natvig D."/>
            <person name="Lalanne C."/>
            <person name="Gautier V."/>
            <person name="Ament-Velasquez S.L."/>
            <person name="Kruys A."/>
            <person name="Hutchinson M.I."/>
            <person name="Powell A.J."/>
            <person name="Barry K."/>
            <person name="Miller A.N."/>
            <person name="Grigoriev I.V."/>
            <person name="Debuchy R."/>
            <person name="Gladieux P."/>
            <person name="Thoren M.H."/>
            <person name="Johannesson H."/>
        </authorList>
    </citation>
    <scope>NUCLEOTIDE SEQUENCE</scope>
    <source>
        <strain evidence="10">8032-3</strain>
    </source>
</reference>
<keyword evidence="8" id="KW-0010">Activator</keyword>
<evidence type="ECO:0000313" key="10">
    <source>
        <dbReference type="EMBL" id="KAK1768892.1"/>
    </source>
</evidence>
<comment type="similarity">
    <text evidence="2 8">Belongs to the Mediator complex subunit 17 family.</text>
</comment>
<dbReference type="Gene3D" id="6.10.250.2620">
    <property type="match status" value="1"/>
</dbReference>
<comment type="subcellular location">
    <subcellularLocation>
        <location evidence="1 8">Nucleus</location>
    </subcellularLocation>
</comment>
<dbReference type="GO" id="GO:0070847">
    <property type="term" value="C:core mediator complex"/>
    <property type="evidence" value="ECO:0007669"/>
    <property type="project" value="TreeGrafter"/>
</dbReference>
<dbReference type="InterPro" id="IPR019313">
    <property type="entry name" value="Mediator_Med17"/>
</dbReference>
<feature type="region of interest" description="Disordered" evidence="9">
    <location>
        <begin position="1"/>
        <end position="23"/>
    </location>
</feature>
<feature type="region of interest" description="Disordered" evidence="9">
    <location>
        <begin position="505"/>
        <end position="526"/>
    </location>
</feature>